<accession>A0A2C5IWX0</accession>
<dbReference type="AlphaFoldDB" id="A0A2C5IWX0"/>
<sequence length="80" mass="9718">MQFKPLVSFKKVNNNLSLKLNFTLAGILPAMKLLSIFVVKLIRFEIYFVVVRIGWRQSLQNMLKTWFLLYLIYFFRKKLW</sequence>
<evidence type="ECO:0000313" key="1">
    <source>
        <dbReference type="EMBL" id="PGG89687.1"/>
    </source>
</evidence>
<name>A0A2C5IWX0_9BACI</name>
<protein>
    <submittedName>
        <fullName evidence="1">Uncharacterized protein</fullName>
    </submittedName>
</protein>
<organism evidence="1 2">
    <name type="scientific">Bacillus toyonensis</name>
    <dbReference type="NCBI Taxonomy" id="155322"/>
    <lineage>
        <taxon>Bacteria</taxon>
        <taxon>Bacillati</taxon>
        <taxon>Bacillota</taxon>
        <taxon>Bacilli</taxon>
        <taxon>Bacillales</taxon>
        <taxon>Bacillaceae</taxon>
        <taxon>Bacillus</taxon>
        <taxon>Bacillus cereus group</taxon>
    </lineage>
</organism>
<dbReference type="EMBL" id="NVOI01000066">
    <property type="protein sequence ID" value="PGG89687.1"/>
    <property type="molecule type" value="Genomic_DNA"/>
</dbReference>
<dbReference type="Proteomes" id="UP000225320">
    <property type="component" value="Unassembled WGS sequence"/>
</dbReference>
<evidence type="ECO:0000313" key="2">
    <source>
        <dbReference type="Proteomes" id="UP000225320"/>
    </source>
</evidence>
<reference evidence="1 2" key="1">
    <citation type="submission" date="2017-09" db="EMBL/GenBank/DDBJ databases">
        <title>Large-scale bioinformatics analysis of Bacillus genomes uncovers conserved roles of natural products in bacterial physiology.</title>
        <authorList>
            <consortium name="Agbiome Team Llc"/>
            <person name="Bleich R.M."/>
            <person name="Grubbs K.J."/>
            <person name="Santa Maria K.C."/>
            <person name="Allen S.E."/>
            <person name="Farag S."/>
            <person name="Shank E.A."/>
            <person name="Bowers A."/>
        </authorList>
    </citation>
    <scope>NUCLEOTIDE SEQUENCE [LARGE SCALE GENOMIC DNA]</scope>
    <source>
        <strain evidence="1 2">AFS094862</strain>
    </source>
</reference>
<comment type="caution">
    <text evidence="1">The sequence shown here is derived from an EMBL/GenBank/DDBJ whole genome shotgun (WGS) entry which is preliminary data.</text>
</comment>
<gene>
    <name evidence="1" type="ORF">CON73_17620</name>
</gene>
<proteinExistence type="predicted"/>